<reference evidence="2" key="1">
    <citation type="journal article" date="2020" name="Stud. Mycol.">
        <title>101 Dothideomycetes genomes: a test case for predicting lifestyles and emergence of pathogens.</title>
        <authorList>
            <person name="Haridas S."/>
            <person name="Albert R."/>
            <person name="Binder M."/>
            <person name="Bloem J."/>
            <person name="Labutti K."/>
            <person name="Salamov A."/>
            <person name="Andreopoulos B."/>
            <person name="Baker S."/>
            <person name="Barry K."/>
            <person name="Bills G."/>
            <person name="Bluhm B."/>
            <person name="Cannon C."/>
            <person name="Castanera R."/>
            <person name="Culley D."/>
            <person name="Daum C."/>
            <person name="Ezra D."/>
            <person name="Gonzalez J."/>
            <person name="Henrissat B."/>
            <person name="Kuo A."/>
            <person name="Liang C."/>
            <person name="Lipzen A."/>
            <person name="Lutzoni F."/>
            <person name="Magnuson J."/>
            <person name="Mondo S."/>
            <person name="Nolan M."/>
            <person name="Ohm R."/>
            <person name="Pangilinan J."/>
            <person name="Park H.-J."/>
            <person name="Ramirez L."/>
            <person name="Alfaro M."/>
            <person name="Sun H."/>
            <person name="Tritt A."/>
            <person name="Yoshinaga Y."/>
            <person name="Zwiers L.-H."/>
            <person name="Turgeon B."/>
            <person name="Goodwin S."/>
            <person name="Spatafora J."/>
            <person name="Crous P."/>
            <person name="Grigoriev I."/>
        </authorList>
    </citation>
    <scope>NUCLEOTIDE SEQUENCE</scope>
    <source>
        <strain evidence="2">CBS 115976</strain>
    </source>
</reference>
<accession>A0A6A6UDI5</accession>
<name>A0A6A6UDI5_9PEZI</name>
<keyword evidence="3" id="KW-1185">Reference proteome</keyword>
<evidence type="ECO:0000313" key="3">
    <source>
        <dbReference type="Proteomes" id="UP000799302"/>
    </source>
</evidence>
<dbReference type="AlphaFoldDB" id="A0A6A6UDI5"/>
<organism evidence="2 3">
    <name type="scientific">Microthyrium microscopicum</name>
    <dbReference type="NCBI Taxonomy" id="703497"/>
    <lineage>
        <taxon>Eukaryota</taxon>
        <taxon>Fungi</taxon>
        <taxon>Dikarya</taxon>
        <taxon>Ascomycota</taxon>
        <taxon>Pezizomycotina</taxon>
        <taxon>Dothideomycetes</taxon>
        <taxon>Dothideomycetes incertae sedis</taxon>
        <taxon>Microthyriales</taxon>
        <taxon>Microthyriaceae</taxon>
        <taxon>Microthyrium</taxon>
    </lineage>
</organism>
<evidence type="ECO:0000256" key="1">
    <source>
        <dbReference type="SAM" id="MobiDB-lite"/>
    </source>
</evidence>
<protein>
    <recommendedName>
        <fullName evidence="4">Prolyl 4-hydroxylase alpha subunit Fe(2+) 2OG dioxygenase domain-containing protein</fullName>
    </recommendedName>
</protein>
<dbReference type="PANTHER" id="PTHR33099">
    <property type="entry name" value="FE2OG DIOXYGENASE DOMAIN-CONTAINING PROTEIN"/>
    <property type="match status" value="1"/>
</dbReference>
<sequence>MQHFQSNSDESSRQEEDDHNGNSAGKESEEEQDGDIYDIKSSLLESFDAIQSSGSFASSAPLAPFVDPGLVVGGIGAIPLPLNKDDADNLIAQCHQAPFGKGEQTIVDKAVRNTWELSPENFALQSPQWNSFISKTVTSALNDLGVMEHEFGSISYALHKLLLYEEGAMFKPHKDSEKAPGMFGTLVICLPSVHQGGDVITRHAKMTKTFTSSGTASASYICRYSDVLHEVTKVTSGYRLVLTYNLISKNFDFRPSAAVNCEELRRVRRVLDAWKISGGDTRLIHQLEHEYTESGMKLNALKGRDAEVVSVLEEACHKTGFVFFLASCEREVWGGCDDGYGYGRSRYQGFQSYHEIIDTVEDTLTLKRVVDTHGNLVGQNMDTHKDMFLKDCPFDEREPDDEDFSGFTGNEGANATQWYRDTVRLRKR</sequence>
<dbReference type="PANTHER" id="PTHR33099:SF7">
    <property type="entry name" value="MYND-TYPE DOMAIN-CONTAINING PROTEIN"/>
    <property type="match status" value="1"/>
</dbReference>
<dbReference type="EMBL" id="MU004235">
    <property type="protein sequence ID" value="KAF2669631.1"/>
    <property type="molecule type" value="Genomic_DNA"/>
</dbReference>
<evidence type="ECO:0000313" key="2">
    <source>
        <dbReference type="EMBL" id="KAF2669631.1"/>
    </source>
</evidence>
<dbReference type="OrthoDB" id="27483at2759"/>
<dbReference type="Gene3D" id="2.60.120.620">
    <property type="entry name" value="q2cbj1_9rhob like domain"/>
    <property type="match status" value="1"/>
</dbReference>
<dbReference type="Proteomes" id="UP000799302">
    <property type="component" value="Unassembled WGS sequence"/>
</dbReference>
<proteinExistence type="predicted"/>
<feature type="compositionally biased region" description="Basic and acidic residues" evidence="1">
    <location>
        <begin position="10"/>
        <end position="20"/>
    </location>
</feature>
<evidence type="ECO:0008006" key="4">
    <source>
        <dbReference type="Google" id="ProtNLM"/>
    </source>
</evidence>
<gene>
    <name evidence="2" type="ORF">BT63DRAFT_372812</name>
</gene>
<feature type="region of interest" description="Disordered" evidence="1">
    <location>
        <begin position="1"/>
        <end position="37"/>
    </location>
</feature>